<comment type="caution">
    <text evidence="1">The sequence shown here is derived from an EMBL/GenBank/DDBJ whole genome shotgun (WGS) entry which is preliminary data.</text>
</comment>
<feature type="non-terminal residue" evidence="1">
    <location>
        <position position="1"/>
    </location>
</feature>
<sequence>YLPKRCEIRMDMAKEVREIVDEINNRPMRVLGYRTPAEAFADELLELQDQQGCCTSK</sequence>
<dbReference type="Proteomes" id="UP000467387">
    <property type="component" value="Unassembled WGS sequence"/>
</dbReference>
<reference evidence="1 2" key="1">
    <citation type="journal article" date="2019" name="Nat. Med.">
        <title>A library of human gut bacterial isolates paired with longitudinal multiomics data enables mechanistic microbiome research.</title>
        <authorList>
            <person name="Poyet M."/>
            <person name="Groussin M."/>
            <person name="Gibbons S.M."/>
            <person name="Avila-Pacheco J."/>
            <person name="Jiang X."/>
            <person name="Kearney S.M."/>
            <person name="Perrotta A.R."/>
            <person name="Berdy B."/>
            <person name="Zhao S."/>
            <person name="Lieberman T.D."/>
            <person name="Swanson P.K."/>
            <person name="Smith M."/>
            <person name="Roesemann S."/>
            <person name="Alexander J.E."/>
            <person name="Rich S.A."/>
            <person name="Livny J."/>
            <person name="Vlamakis H."/>
            <person name="Clish C."/>
            <person name="Bullock K."/>
            <person name="Deik A."/>
            <person name="Scott J."/>
            <person name="Pierce K.A."/>
            <person name="Xavier R.J."/>
            <person name="Alm E.J."/>
        </authorList>
    </citation>
    <scope>NUCLEOTIDE SEQUENCE [LARGE SCALE GENOMIC DNA]</scope>
    <source>
        <strain evidence="1 2">BIOML-A210</strain>
    </source>
</reference>
<protein>
    <submittedName>
        <fullName evidence="1">IS30 family transposase</fullName>
    </submittedName>
</protein>
<evidence type="ECO:0000313" key="1">
    <source>
        <dbReference type="EMBL" id="KAB7056186.1"/>
    </source>
</evidence>
<gene>
    <name evidence="1" type="ORF">GBI87_10250</name>
</gene>
<organism evidence="1 2">
    <name type="scientific">Bifidobacterium longum</name>
    <dbReference type="NCBI Taxonomy" id="216816"/>
    <lineage>
        <taxon>Bacteria</taxon>
        <taxon>Bacillati</taxon>
        <taxon>Actinomycetota</taxon>
        <taxon>Actinomycetes</taxon>
        <taxon>Bifidobacteriales</taxon>
        <taxon>Bifidobacteriaceae</taxon>
        <taxon>Bifidobacterium</taxon>
    </lineage>
</organism>
<accession>A0A6A2T6N5</accession>
<name>A0A6A2T6N5_BIFLN</name>
<proteinExistence type="predicted"/>
<dbReference type="EMBL" id="WDWU01000017">
    <property type="protein sequence ID" value="KAB7056186.1"/>
    <property type="molecule type" value="Genomic_DNA"/>
</dbReference>
<evidence type="ECO:0000313" key="2">
    <source>
        <dbReference type="Proteomes" id="UP000467387"/>
    </source>
</evidence>
<dbReference type="AlphaFoldDB" id="A0A6A2T6N5"/>